<feature type="region of interest" description="Disordered" evidence="1">
    <location>
        <begin position="1"/>
        <end position="41"/>
    </location>
</feature>
<dbReference type="EMBL" id="HE573025">
    <property type="protein sequence ID" value="CCC50694.1"/>
    <property type="molecule type" value="Genomic_DNA"/>
</dbReference>
<name>G0U339_TRYVY</name>
<accession>G0U339</accession>
<proteinExistence type="predicted"/>
<dbReference type="AlphaFoldDB" id="G0U339"/>
<gene>
    <name evidence="2" type="ORF">TVY486_0905150</name>
</gene>
<reference evidence="2" key="1">
    <citation type="journal article" date="2012" name="Proc. Natl. Acad. Sci. U.S.A.">
        <title>Antigenic diversity is generated by distinct evolutionary mechanisms in African trypanosome species.</title>
        <authorList>
            <person name="Jackson A.P."/>
            <person name="Berry A."/>
            <person name="Aslett M."/>
            <person name="Allison H.C."/>
            <person name="Burton P."/>
            <person name="Vavrova-Anderson J."/>
            <person name="Brown R."/>
            <person name="Browne H."/>
            <person name="Corton N."/>
            <person name="Hauser H."/>
            <person name="Gamble J."/>
            <person name="Gilderthorp R."/>
            <person name="Marcello L."/>
            <person name="McQuillan J."/>
            <person name="Otto T.D."/>
            <person name="Quail M.A."/>
            <person name="Sanders M.J."/>
            <person name="van Tonder A."/>
            <person name="Ginger M.L."/>
            <person name="Field M.C."/>
            <person name="Barry J.D."/>
            <person name="Hertz-Fowler C."/>
            <person name="Berriman M."/>
        </authorList>
    </citation>
    <scope>NUCLEOTIDE SEQUENCE</scope>
    <source>
        <strain evidence="2">Y486</strain>
    </source>
</reference>
<evidence type="ECO:0000313" key="2">
    <source>
        <dbReference type="EMBL" id="CCC50694.1"/>
    </source>
</evidence>
<organism evidence="2">
    <name type="scientific">Trypanosoma vivax (strain Y486)</name>
    <dbReference type="NCBI Taxonomy" id="1055687"/>
    <lineage>
        <taxon>Eukaryota</taxon>
        <taxon>Discoba</taxon>
        <taxon>Euglenozoa</taxon>
        <taxon>Kinetoplastea</taxon>
        <taxon>Metakinetoplastina</taxon>
        <taxon>Trypanosomatida</taxon>
        <taxon>Trypanosomatidae</taxon>
        <taxon>Trypanosoma</taxon>
        <taxon>Duttonella</taxon>
    </lineage>
</organism>
<sequence>MSGTQKASCFRKQKCPKNMPAPKLNTTKAAKANSKSKGLRTRSITRCATFSTARGHSPQQTAAVCARPKTTTESHLWGHPENTQQMHLLYRNSERDQTTGKTHGRELFQGAVPGLICSTKENKRVT</sequence>
<evidence type="ECO:0000256" key="1">
    <source>
        <dbReference type="SAM" id="MobiDB-lite"/>
    </source>
</evidence>
<feature type="compositionally biased region" description="Low complexity" evidence="1">
    <location>
        <begin position="20"/>
        <end position="36"/>
    </location>
</feature>
<protein>
    <submittedName>
        <fullName evidence="2">Uncharacterized protein</fullName>
    </submittedName>
</protein>